<dbReference type="Pfam" id="PF04072">
    <property type="entry name" value="LCM"/>
    <property type="match status" value="1"/>
</dbReference>
<evidence type="ECO:0000256" key="1">
    <source>
        <dbReference type="ARBA" id="ARBA00022603"/>
    </source>
</evidence>
<protein>
    <submittedName>
        <fullName evidence="3">Class I SAM-dependent methyltransferase</fullName>
    </submittedName>
</protein>
<sequence length="277" mass="30576">MDQLIPVELGTVQETLLITLAGRARESVKPKPILVDPKAVEIMAALDNPSASLTRGSRRGPEPTVLRTAILDTWVREFLAAHPDGTVVEIGTGLNARFERVDNGRVHWLDLDLADTIALRRHFFTDTERRRMVAASALDDSWFDLVAALPGPYCFVAEGVLLYLPEAEVRAALTAVAARFPDATVLFDHYSADMMRHQHRMADKGAMDARWAWTGGEPESFAAQGLRVTDSRAITDPPPALRRSLPRGYRVLLPVLHRVLPKGFGLARFRTDSAPPA</sequence>
<dbReference type="InterPro" id="IPR007213">
    <property type="entry name" value="Ppm1/Ppm2/Tcmp"/>
</dbReference>
<keyword evidence="2 3" id="KW-0808">Transferase</keyword>
<reference evidence="3 4" key="1">
    <citation type="submission" date="2018-10" db="EMBL/GenBank/DDBJ databases">
        <title>Isolation from cow dung.</title>
        <authorList>
            <person name="Ling L."/>
        </authorList>
    </citation>
    <scope>NUCLEOTIDE SEQUENCE [LARGE SCALE GENOMIC DNA]</scope>
    <source>
        <strain evidence="3 4">NEAU-LL90</strain>
    </source>
</reference>
<name>A0A3M2KTC5_9NOCA</name>
<dbReference type="GO" id="GO:0032259">
    <property type="term" value="P:methylation"/>
    <property type="evidence" value="ECO:0007669"/>
    <property type="project" value="UniProtKB-KW"/>
</dbReference>
<keyword evidence="4" id="KW-1185">Reference proteome</keyword>
<dbReference type="PIRSF" id="PIRSF028177">
    <property type="entry name" value="Polyketide_synth_Omtfrase_TcmP"/>
    <property type="match status" value="1"/>
</dbReference>
<dbReference type="InterPro" id="IPR029063">
    <property type="entry name" value="SAM-dependent_MTases_sf"/>
</dbReference>
<dbReference type="Proteomes" id="UP000279275">
    <property type="component" value="Unassembled WGS sequence"/>
</dbReference>
<dbReference type="OrthoDB" id="9800233at2"/>
<evidence type="ECO:0000313" key="3">
    <source>
        <dbReference type="EMBL" id="RMI27926.1"/>
    </source>
</evidence>
<evidence type="ECO:0000256" key="2">
    <source>
        <dbReference type="ARBA" id="ARBA00022679"/>
    </source>
</evidence>
<accession>A0A3M2KTC5</accession>
<dbReference type="InterPro" id="IPR016874">
    <property type="entry name" value="TcmP-like"/>
</dbReference>
<dbReference type="RefSeq" id="WP_122191970.1">
    <property type="nucleotide sequence ID" value="NZ_RFFH01000028.1"/>
</dbReference>
<dbReference type="Gene3D" id="3.40.50.150">
    <property type="entry name" value="Vaccinia Virus protein VP39"/>
    <property type="match status" value="1"/>
</dbReference>
<dbReference type="PANTHER" id="PTHR43619">
    <property type="entry name" value="S-ADENOSYL-L-METHIONINE-DEPENDENT METHYLTRANSFERASE YKTD-RELATED"/>
    <property type="match status" value="1"/>
</dbReference>
<gene>
    <name evidence="3" type="ORF">EBN03_32340</name>
</gene>
<dbReference type="SUPFAM" id="SSF53335">
    <property type="entry name" value="S-adenosyl-L-methionine-dependent methyltransferases"/>
    <property type="match status" value="1"/>
</dbReference>
<evidence type="ECO:0000313" key="4">
    <source>
        <dbReference type="Proteomes" id="UP000279275"/>
    </source>
</evidence>
<dbReference type="GO" id="GO:0008168">
    <property type="term" value="F:methyltransferase activity"/>
    <property type="evidence" value="ECO:0007669"/>
    <property type="project" value="UniProtKB-KW"/>
</dbReference>
<proteinExistence type="predicted"/>
<organism evidence="3 4">
    <name type="scientific">Nocardia stercoris</name>
    <dbReference type="NCBI Taxonomy" id="2483361"/>
    <lineage>
        <taxon>Bacteria</taxon>
        <taxon>Bacillati</taxon>
        <taxon>Actinomycetota</taxon>
        <taxon>Actinomycetes</taxon>
        <taxon>Mycobacteriales</taxon>
        <taxon>Nocardiaceae</taxon>
        <taxon>Nocardia</taxon>
    </lineage>
</organism>
<dbReference type="AlphaFoldDB" id="A0A3M2KTC5"/>
<dbReference type="EMBL" id="RFFH01000028">
    <property type="protein sequence ID" value="RMI27926.1"/>
    <property type="molecule type" value="Genomic_DNA"/>
</dbReference>
<keyword evidence="1 3" id="KW-0489">Methyltransferase</keyword>
<dbReference type="PANTHER" id="PTHR43619:SF2">
    <property type="entry name" value="S-ADENOSYL-L-METHIONINE-DEPENDENT METHYLTRANSFERASES SUPERFAMILY PROTEIN"/>
    <property type="match status" value="1"/>
</dbReference>
<comment type="caution">
    <text evidence="3">The sequence shown here is derived from an EMBL/GenBank/DDBJ whole genome shotgun (WGS) entry which is preliminary data.</text>
</comment>